<name>A0A015KUR6_RHIIW</name>
<accession>A0A015KUR6</accession>
<comment type="caution">
    <text evidence="1">The sequence shown here is derived from an EMBL/GenBank/DDBJ whole genome shotgun (WGS) entry which is preliminary data.</text>
</comment>
<dbReference type="OrthoDB" id="2013972at2759"/>
<gene>
    <name evidence="1" type="ORF">RirG_150190</name>
</gene>
<protein>
    <submittedName>
        <fullName evidence="1">Uncharacterized protein</fullName>
    </submittedName>
</protein>
<dbReference type="AlphaFoldDB" id="A0A015KUR6"/>
<organism evidence="1 2">
    <name type="scientific">Rhizophagus irregularis (strain DAOM 197198w)</name>
    <name type="common">Glomus intraradices</name>
    <dbReference type="NCBI Taxonomy" id="1432141"/>
    <lineage>
        <taxon>Eukaryota</taxon>
        <taxon>Fungi</taxon>
        <taxon>Fungi incertae sedis</taxon>
        <taxon>Mucoromycota</taxon>
        <taxon>Glomeromycotina</taxon>
        <taxon>Glomeromycetes</taxon>
        <taxon>Glomerales</taxon>
        <taxon>Glomeraceae</taxon>
        <taxon>Rhizophagus</taxon>
    </lineage>
</organism>
<dbReference type="STRING" id="1432141.A0A015KUR6"/>
<dbReference type="EMBL" id="JEMT01023822">
    <property type="protein sequence ID" value="EXX63666.1"/>
    <property type="molecule type" value="Genomic_DNA"/>
</dbReference>
<sequence>MDLTSRNIDFTIYSHMIDLLNDIESLTDVKKEEIMASYGKWAGRIGSLLSDNTGLLFRTFKTRFLTTLGVENEVEYDKLIEAWYEELNEYKPYNVGYRFLATKK</sequence>
<proteinExistence type="predicted"/>
<dbReference type="HOGENOM" id="CLU_2251527_0_0_1"/>
<keyword evidence="2" id="KW-1185">Reference proteome</keyword>
<evidence type="ECO:0000313" key="1">
    <source>
        <dbReference type="EMBL" id="EXX63666.1"/>
    </source>
</evidence>
<evidence type="ECO:0000313" key="2">
    <source>
        <dbReference type="Proteomes" id="UP000022910"/>
    </source>
</evidence>
<dbReference type="Proteomes" id="UP000022910">
    <property type="component" value="Unassembled WGS sequence"/>
</dbReference>
<reference evidence="1 2" key="1">
    <citation type="submission" date="2014-02" db="EMBL/GenBank/DDBJ databases">
        <title>Single nucleus genome sequencing reveals high similarity among nuclei of an endomycorrhizal fungus.</title>
        <authorList>
            <person name="Lin K."/>
            <person name="Geurts R."/>
            <person name="Zhang Z."/>
            <person name="Limpens E."/>
            <person name="Saunders D.G."/>
            <person name="Mu D."/>
            <person name="Pang E."/>
            <person name="Cao H."/>
            <person name="Cha H."/>
            <person name="Lin T."/>
            <person name="Zhou Q."/>
            <person name="Shang Y."/>
            <person name="Li Y."/>
            <person name="Ivanov S."/>
            <person name="Sharma T."/>
            <person name="Velzen R.V."/>
            <person name="Ruijter N.D."/>
            <person name="Aanen D.K."/>
            <person name="Win J."/>
            <person name="Kamoun S."/>
            <person name="Bisseling T."/>
            <person name="Huang S."/>
        </authorList>
    </citation>
    <scope>NUCLEOTIDE SEQUENCE [LARGE SCALE GENOMIC DNA]</scope>
    <source>
        <strain evidence="2">DAOM197198w</strain>
    </source>
</reference>